<dbReference type="RefSeq" id="WP_150999377.1">
    <property type="nucleotide sequence ID" value="NZ_CABVPM010000076.1"/>
</dbReference>
<sequence length="132" mass="15103">MIFSKKCDGYISAHSCTESEERCALDFIRKALPVSSSAIDWKRIVNKEEVNDVDRAHLADELTGIANSMGAMVNDVFYVINVDDAFPVLKTRLLEWLRFSGELDFVDTIFVSESKRVIIHWDFYKNLHATIV</sequence>
<reference evidence="1 2" key="1">
    <citation type="submission" date="2019-09" db="EMBL/GenBank/DDBJ databases">
        <title>Draft genome sequences of 48 bacterial type strains from the CCUG.</title>
        <authorList>
            <person name="Tunovic T."/>
            <person name="Pineiro-Iglesias B."/>
            <person name="Unosson C."/>
            <person name="Inganas E."/>
            <person name="Ohlen M."/>
            <person name="Cardew S."/>
            <person name="Jensie-Markopoulos S."/>
            <person name="Salva-Serra F."/>
            <person name="Jaen-Luchoro D."/>
            <person name="Karlsson R."/>
            <person name="Svensson-Stadler L."/>
            <person name="Chun J."/>
            <person name="Moore E."/>
        </authorList>
    </citation>
    <scope>NUCLEOTIDE SEQUENCE [LARGE SCALE GENOMIC DNA]</scope>
    <source>
        <strain evidence="1 2">CCUG 65686</strain>
    </source>
</reference>
<name>A0A6L3MLE7_9BURK</name>
<gene>
    <name evidence="1" type="ORF">F7R25_35025</name>
</gene>
<evidence type="ECO:0000313" key="1">
    <source>
        <dbReference type="EMBL" id="KAB0631786.1"/>
    </source>
</evidence>
<evidence type="ECO:0000313" key="2">
    <source>
        <dbReference type="Proteomes" id="UP000473470"/>
    </source>
</evidence>
<comment type="caution">
    <text evidence="1">The sequence shown here is derived from an EMBL/GenBank/DDBJ whole genome shotgun (WGS) entry which is preliminary data.</text>
</comment>
<dbReference type="Proteomes" id="UP000473470">
    <property type="component" value="Unassembled WGS sequence"/>
</dbReference>
<protein>
    <submittedName>
        <fullName evidence="1">Uncharacterized protein</fullName>
    </submittedName>
</protein>
<dbReference type="EMBL" id="VZOK01000105">
    <property type="protein sequence ID" value="KAB0631786.1"/>
    <property type="molecule type" value="Genomic_DNA"/>
</dbReference>
<accession>A0A6L3MLE7</accession>
<dbReference type="AlphaFoldDB" id="A0A6L3MLE7"/>
<organism evidence="1 2">
    <name type="scientific">Burkholderia stagnalis</name>
    <dbReference type="NCBI Taxonomy" id="1503054"/>
    <lineage>
        <taxon>Bacteria</taxon>
        <taxon>Pseudomonadati</taxon>
        <taxon>Pseudomonadota</taxon>
        <taxon>Betaproteobacteria</taxon>
        <taxon>Burkholderiales</taxon>
        <taxon>Burkholderiaceae</taxon>
        <taxon>Burkholderia</taxon>
        <taxon>Burkholderia cepacia complex</taxon>
    </lineage>
</organism>
<proteinExistence type="predicted"/>